<name>A0A1W0WBS0_HYPEX</name>
<proteinExistence type="predicted"/>
<dbReference type="AlphaFoldDB" id="A0A1W0WBS0"/>
<gene>
    <name evidence="1" type="ORF">BV898_13107</name>
</gene>
<protein>
    <submittedName>
        <fullName evidence="1">Uncharacterized protein</fullName>
    </submittedName>
</protein>
<sequence>MSVSVVPLSAAGLRAWPAPVALRACRLLLLLRERDRERERKSKSKRSERARCPASLLGVRAVGRSSRSLSDRICKLDVERFPWRRRCVCGGLREMQRASASSPTITATITVRVMSGEARLLWFPVRSGTN</sequence>
<reference evidence="2" key="1">
    <citation type="submission" date="2017-01" db="EMBL/GenBank/DDBJ databases">
        <title>Comparative genomics of anhydrobiosis in the tardigrade Hypsibius dujardini.</title>
        <authorList>
            <person name="Yoshida Y."/>
            <person name="Koutsovoulos G."/>
            <person name="Laetsch D."/>
            <person name="Stevens L."/>
            <person name="Kumar S."/>
            <person name="Horikawa D."/>
            <person name="Ishino K."/>
            <person name="Komine S."/>
            <person name="Tomita M."/>
            <person name="Blaxter M."/>
            <person name="Arakawa K."/>
        </authorList>
    </citation>
    <scope>NUCLEOTIDE SEQUENCE [LARGE SCALE GENOMIC DNA]</scope>
    <source>
        <strain evidence="2">Z151</strain>
    </source>
</reference>
<keyword evidence="2" id="KW-1185">Reference proteome</keyword>
<evidence type="ECO:0000313" key="2">
    <source>
        <dbReference type="Proteomes" id="UP000192578"/>
    </source>
</evidence>
<accession>A0A1W0WBS0</accession>
<evidence type="ECO:0000313" key="1">
    <source>
        <dbReference type="EMBL" id="OQV12617.1"/>
    </source>
</evidence>
<organism evidence="1 2">
    <name type="scientific">Hypsibius exemplaris</name>
    <name type="common">Freshwater tardigrade</name>
    <dbReference type="NCBI Taxonomy" id="2072580"/>
    <lineage>
        <taxon>Eukaryota</taxon>
        <taxon>Metazoa</taxon>
        <taxon>Ecdysozoa</taxon>
        <taxon>Tardigrada</taxon>
        <taxon>Eutardigrada</taxon>
        <taxon>Parachela</taxon>
        <taxon>Hypsibioidea</taxon>
        <taxon>Hypsibiidae</taxon>
        <taxon>Hypsibius</taxon>
    </lineage>
</organism>
<comment type="caution">
    <text evidence="1">The sequence shown here is derived from an EMBL/GenBank/DDBJ whole genome shotgun (WGS) entry which is preliminary data.</text>
</comment>
<dbReference type="EMBL" id="MTYJ01000140">
    <property type="protein sequence ID" value="OQV12617.1"/>
    <property type="molecule type" value="Genomic_DNA"/>
</dbReference>
<dbReference type="Proteomes" id="UP000192578">
    <property type="component" value="Unassembled WGS sequence"/>
</dbReference>